<feature type="transmembrane region" description="Helical" evidence="2">
    <location>
        <begin position="21"/>
        <end position="47"/>
    </location>
</feature>
<accession>A0A7M7P435</accession>
<keyword evidence="2" id="KW-0812">Transmembrane</keyword>
<dbReference type="RefSeq" id="XP_030845131.1">
    <property type="nucleotide sequence ID" value="XM_030989271.1"/>
</dbReference>
<reference evidence="3" key="2">
    <citation type="submission" date="2021-01" db="UniProtKB">
        <authorList>
            <consortium name="EnsemblMetazoa"/>
        </authorList>
    </citation>
    <scope>IDENTIFICATION</scope>
</reference>
<dbReference type="KEGG" id="spu:100890221"/>
<evidence type="ECO:0000256" key="2">
    <source>
        <dbReference type="SAM" id="Phobius"/>
    </source>
</evidence>
<name>A0A7M7P435_STRPU</name>
<reference evidence="4" key="1">
    <citation type="submission" date="2015-02" db="EMBL/GenBank/DDBJ databases">
        <title>Genome sequencing for Strongylocentrotus purpuratus.</title>
        <authorList>
            <person name="Murali S."/>
            <person name="Liu Y."/>
            <person name="Vee V."/>
            <person name="English A."/>
            <person name="Wang M."/>
            <person name="Skinner E."/>
            <person name="Han Y."/>
            <person name="Muzny D.M."/>
            <person name="Worley K.C."/>
            <person name="Gibbs R.A."/>
        </authorList>
    </citation>
    <scope>NUCLEOTIDE SEQUENCE</scope>
</reference>
<evidence type="ECO:0000313" key="4">
    <source>
        <dbReference type="Proteomes" id="UP000007110"/>
    </source>
</evidence>
<dbReference type="OrthoDB" id="5985073at2759"/>
<proteinExistence type="inferred from homology"/>
<dbReference type="PANTHER" id="PTHR45964:SF9">
    <property type="entry name" value="SULFOTRANSFERASE"/>
    <property type="match status" value="1"/>
</dbReference>
<evidence type="ECO:0000256" key="1">
    <source>
        <dbReference type="ARBA" id="ARBA00010236"/>
    </source>
</evidence>
<dbReference type="GeneID" id="100890221"/>
<keyword evidence="2" id="KW-0472">Membrane</keyword>
<dbReference type="InParanoid" id="A0A7M7P435"/>
<dbReference type="EnsemblMetazoa" id="XM_030989271">
    <property type="protein sequence ID" value="XP_030845131"/>
    <property type="gene ID" value="LOC100890221"/>
</dbReference>
<dbReference type="Gene3D" id="3.40.50.300">
    <property type="entry name" value="P-loop containing nucleotide triphosphate hydrolases"/>
    <property type="match status" value="1"/>
</dbReference>
<dbReference type="Proteomes" id="UP000007110">
    <property type="component" value="Unassembled WGS sequence"/>
</dbReference>
<comment type="similarity">
    <text evidence="1">Belongs to the WSCD family.</text>
</comment>
<dbReference type="SUPFAM" id="SSF52540">
    <property type="entry name" value="P-loop containing nucleoside triphosphate hydrolases"/>
    <property type="match status" value="1"/>
</dbReference>
<keyword evidence="4" id="KW-1185">Reference proteome</keyword>
<evidence type="ECO:0000313" key="3">
    <source>
        <dbReference type="EnsemblMetazoa" id="XP_030845131"/>
    </source>
</evidence>
<dbReference type="PANTHER" id="PTHR45964">
    <property type="entry name" value="WSCD FAMILY MEMBER CG9164"/>
    <property type="match status" value="1"/>
</dbReference>
<dbReference type="OMA" id="WRNIALR"/>
<keyword evidence="2" id="KW-1133">Transmembrane helix</keyword>
<sequence length="328" mass="38202">MILASKEKSTMSTSMTRERVLCLKVWIPLGVIIMVVIEVLFGVMIVAKLPLGVQLGGRVTRWLKPPTPTLPPPVSACDKIILRPFQSLTTVALASYPQSGNAWTRHLIEKAAGIYTGTVHDAEKKNTKALKYFPGNKVDYRSGRVICVKTYRYDPRHIREFEAAILILRHPFQSIISEAYRQHLLKPTMTEGERDITLKSHRWRTFVQKESLRWRNIALRWLELARNTYVIHYSDLISSPNQTLEKMVRYLNVPVRLDRMECALSQYPPLLTAEERINKWHHQRFYTTESPYSQELESTIMEYIVDVNISLMMNRQKPFPWNLTIDLY</sequence>
<protein>
    <submittedName>
        <fullName evidence="3">Uncharacterized protein</fullName>
    </submittedName>
</protein>
<dbReference type="InterPro" id="IPR051589">
    <property type="entry name" value="Sialate-O-sulfotransferase"/>
</dbReference>
<organism evidence="3 4">
    <name type="scientific">Strongylocentrotus purpuratus</name>
    <name type="common">Purple sea urchin</name>
    <dbReference type="NCBI Taxonomy" id="7668"/>
    <lineage>
        <taxon>Eukaryota</taxon>
        <taxon>Metazoa</taxon>
        <taxon>Echinodermata</taxon>
        <taxon>Eleutherozoa</taxon>
        <taxon>Echinozoa</taxon>
        <taxon>Echinoidea</taxon>
        <taxon>Euechinoidea</taxon>
        <taxon>Echinacea</taxon>
        <taxon>Camarodonta</taxon>
        <taxon>Echinidea</taxon>
        <taxon>Strongylocentrotidae</taxon>
        <taxon>Strongylocentrotus</taxon>
    </lineage>
</organism>
<dbReference type="InterPro" id="IPR027417">
    <property type="entry name" value="P-loop_NTPase"/>
</dbReference>
<dbReference type="AlphaFoldDB" id="A0A7M7P435"/>